<dbReference type="GO" id="GO:0016020">
    <property type="term" value="C:membrane"/>
    <property type="evidence" value="ECO:0007669"/>
    <property type="project" value="InterPro"/>
</dbReference>
<dbReference type="AlphaFoldDB" id="A0A511VAQ3"/>
<dbReference type="GO" id="GO:0020037">
    <property type="term" value="F:heme binding"/>
    <property type="evidence" value="ECO:0007669"/>
    <property type="project" value="InterPro"/>
</dbReference>
<reference evidence="4 5" key="1">
    <citation type="submission" date="2019-07" db="EMBL/GenBank/DDBJ databases">
        <title>Whole genome shotgun sequence of Aneurinibacillus danicus NBRC 102444.</title>
        <authorList>
            <person name="Hosoyama A."/>
            <person name="Uohara A."/>
            <person name="Ohji S."/>
            <person name="Ichikawa N."/>
        </authorList>
    </citation>
    <scope>NUCLEOTIDE SEQUENCE [LARGE SCALE GENOMIC DNA]</scope>
    <source>
        <strain evidence="4 5">NBRC 102444</strain>
    </source>
</reference>
<organism evidence="4 5">
    <name type="scientific">Aneurinibacillus danicus</name>
    <dbReference type="NCBI Taxonomy" id="267746"/>
    <lineage>
        <taxon>Bacteria</taxon>
        <taxon>Bacillati</taxon>
        <taxon>Bacillota</taxon>
        <taxon>Bacilli</taxon>
        <taxon>Bacillales</taxon>
        <taxon>Paenibacillaceae</taxon>
        <taxon>Aneurinibacillus group</taxon>
        <taxon>Aneurinibacillus</taxon>
    </lineage>
</organism>
<dbReference type="InterPro" id="IPR039379">
    <property type="entry name" value="Protoglobin_sensor_dom"/>
</dbReference>
<accession>A0A511VAQ3</accession>
<dbReference type="SMART" id="SM00283">
    <property type="entry name" value="MA"/>
    <property type="match status" value="1"/>
</dbReference>
<name>A0A511VAQ3_9BACL</name>
<dbReference type="PROSITE" id="PS50111">
    <property type="entry name" value="CHEMOTAXIS_TRANSDUC_2"/>
    <property type="match status" value="1"/>
</dbReference>
<keyword evidence="5" id="KW-1185">Reference proteome</keyword>
<evidence type="ECO:0000256" key="2">
    <source>
        <dbReference type="PROSITE-ProRule" id="PRU00284"/>
    </source>
</evidence>
<proteinExistence type="predicted"/>
<dbReference type="SUPFAM" id="SSF46458">
    <property type="entry name" value="Globin-like"/>
    <property type="match status" value="1"/>
</dbReference>
<keyword evidence="1 2" id="KW-0807">Transducer</keyword>
<comment type="caution">
    <text evidence="4">The sequence shown here is derived from an EMBL/GenBank/DDBJ whole genome shotgun (WGS) entry which is preliminary data.</text>
</comment>
<dbReference type="SUPFAM" id="SSF58104">
    <property type="entry name" value="Methyl-accepting chemotaxis protein (MCP) signaling domain"/>
    <property type="match status" value="1"/>
</dbReference>
<dbReference type="InterPro" id="IPR012292">
    <property type="entry name" value="Globin/Proto"/>
</dbReference>
<sequence length="463" mass="52397">MMECPFKHLLGNEKGALGFFKGTKKEESIQTAGTRASAASSAEVSRFYQQLMESTEASKVQFVGLTEEDLQRLVAIRPIFTKYVADIVKSFYDQIMKVPSLMAIINNHSSVDKLRQTLERYLLDMVSGEIGQDYIVRRKIIGNVHNRINLFPEWYIGAYTLIQNEVLALLLREMASPSEAREAFTSFQRLCSFDMQIAISTYIDSYTSSMMRLNEIERIQHRLNESSEMLVATAEETSASIGEKEAHVMQMLEGTRDIQESSQQMVNDVEEGKTEISSALQEIDRIVEIMDETRDKSKELIESANKIGEIVQVIHAISNKTNVLSLNASIEAARAGEHGRGFTVVAKEVRNLAMQTQAALNHIHEQISMVQNNVNSFENSFEQIAKQTNRFREINTAIMNIMNNSSVQVRANSEKIKNVSNYILDFQQTFNEISTASEQVAKMAEELSLLSNQLNDKFDIQKQ</sequence>
<dbReference type="OrthoDB" id="266313at2"/>
<evidence type="ECO:0000313" key="5">
    <source>
        <dbReference type="Proteomes" id="UP000321157"/>
    </source>
</evidence>
<dbReference type="GO" id="GO:0007165">
    <property type="term" value="P:signal transduction"/>
    <property type="evidence" value="ECO:0007669"/>
    <property type="project" value="UniProtKB-KW"/>
</dbReference>
<evidence type="ECO:0000313" key="4">
    <source>
        <dbReference type="EMBL" id="GEN35381.1"/>
    </source>
</evidence>
<dbReference type="Gene3D" id="1.10.490.10">
    <property type="entry name" value="Globins"/>
    <property type="match status" value="1"/>
</dbReference>
<dbReference type="Pfam" id="PF00015">
    <property type="entry name" value="MCPsignal"/>
    <property type="match status" value="1"/>
</dbReference>
<gene>
    <name evidence="4" type="ORF">ADA01nite_28410</name>
</gene>
<dbReference type="Proteomes" id="UP000321157">
    <property type="component" value="Unassembled WGS sequence"/>
</dbReference>
<evidence type="ECO:0000256" key="1">
    <source>
        <dbReference type="ARBA" id="ARBA00023224"/>
    </source>
</evidence>
<dbReference type="GO" id="GO:0019825">
    <property type="term" value="F:oxygen binding"/>
    <property type="evidence" value="ECO:0007669"/>
    <property type="project" value="InterPro"/>
</dbReference>
<dbReference type="RefSeq" id="WP_146810917.1">
    <property type="nucleotide sequence ID" value="NZ_BJXX01000129.1"/>
</dbReference>
<feature type="domain" description="Methyl-accepting transducer" evidence="3">
    <location>
        <begin position="205"/>
        <end position="455"/>
    </location>
</feature>
<dbReference type="PANTHER" id="PTHR32089">
    <property type="entry name" value="METHYL-ACCEPTING CHEMOTAXIS PROTEIN MCPB"/>
    <property type="match status" value="1"/>
</dbReference>
<evidence type="ECO:0000259" key="3">
    <source>
        <dbReference type="PROSITE" id="PS50111"/>
    </source>
</evidence>
<dbReference type="CDD" id="cd01068">
    <property type="entry name" value="globin_sensor"/>
    <property type="match status" value="1"/>
</dbReference>
<dbReference type="InterPro" id="IPR004089">
    <property type="entry name" value="MCPsignal_dom"/>
</dbReference>
<dbReference type="Gene3D" id="1.10.287.950">
    <property type="entry name" value="Methyl-accepting chemotaxis protein"/>
    <property type="match status" value="1"/>
</dbReference>
<dbReference type="Pfam" id="PF11563">
    <property type="entry name" value="Protoglobin"/>
    <property type="match status" value="1"/>
</dbReference>
<dbReference type="EMBL" id="BJXX01000129">
    <property type="protein sequence ID" value="GEN35381.1"/>
    <property type="molecule type" value="Genomic_DNA"/>
</dbReference>
<dbReference type="PANTHER" id="PTHR32089:SF112">
    <property type="entry name" value="LYSOZYME-LIKE PROTEIN-RELATED"/>
    <property type="match status" value="1"/>
</dbReference>
<dbReference type="InterPro" id="IPR044398">
    <property type="entry name" value="Globin-sensor_dom"/>
</dbReference>
<protein>
    <submittedName>
        <fullName evidence="4">Chemotaxis protein</fullName>
    </submittedName>
</protein>
<dbReference type="InterPro" id="IPR009050">
    <property type="entry name" value="Globin-like_sf"/>
</dbReference>